<organism evidence="7 8">
    <name type="scientific">Romboutsia faecis</name>
    <dbReference type="NCBI Taxonomy" id="2764597"/>
    <lineage>
        <taxon>Bacteria</taxon>
        <taxon>Bacillati</taxon>
        <taxon>Bacillota</taxon>
        <taxon>Clostridia</taxon>
        <taxon>Peptostreptococcales</taxon>
        <taxon>Peptostreptococcaceae</taxon>
        <taxon>Romboutsia</taxon>
    </lineage>
</organism>
<name>A0ABR7JQQ0_9FIRM</name>
<comment type="subcellular location">
    <subcellularLocation>
        <location evidence="1">Membrane</location>
        <topology evidence="1">Multi-pass membrane protein</topology>
    </subcellularLocation>
</comment>
<feature type="transmembrane region" description="Helical" evidence="6">
    <location>
        <begin position="92"/>
        <end position="117"/>
    </location>
</feature>
<accession>A0ABR7JQQ0</accession>
<dbReference type="InterPro" id="IPR037272">
    <property type="entry name" value="SNS_sf"/>
</dbReference>
<dbReference type="Pfam" id="PF00209">
    <property type="entry name" value="SNF"/>
    <property type="match status" value="2"/>
</dbReference>
<dbReference type="Proteomes" id="UP000609849">
    <property type="component" value="Unassembled WGS sequence"/>
</dbReference>
<dbReference type="CDD" id="cd10336">
    <property type="entry name" value="SLC6sbd_Tyt1-Like"/>
    <property type="match status" value="1"/>
</dbReference>
<feature type="transmembrane region" description="Helical" evidence="6">
    <location>
        <begin position="300"/>
        <end position="323"/>
    </location>
</feature>
<keyword evidence="5 6" id="KW-0472">Membrane</keyword>
<keyword evidence="4 6" id="KW-1133">Transmembrane helix</keyword>
<evidence type="ECO:0000256" key="4">
    <source>
        <dbReference type="ARBA" id="ARBA00022989"/>
    </source>
</evidence>
<feature type="transmembrane region" description="Helical" evidence="6">
    <location>
        <begin position="46"/>
        <end position="71"/>
    </location>
</feature>
<feature type="transmembrane region" description="Helical" evidence="6">
    <location>
        <begin position="178"/>
        <end position="198"/>
    </location>
</feature>
<evidence type="ECO:0000256" key="6">
    <source>
        <dbReference type="SAM" id="Phobius"/>
    </source>
</evidence>
<feature type="transmembrane region" description="Helical" evidence="6">
    <location>
        <begin position="344"/>
        <end position="360"/>
    </location>
</feature>
<feature type="transmembrane region" description="Helical" evidence="6">
    <location>
        <begin position="372"/>
        <end position="393"/>
    </location>
</feature>
<evidence type="ECO:0000313" key="7">
    <source>
        <dbReference type="EMBL" id="MBC5997234.1"/>
    </source>
</evidence>
<comment type="caution">
    <text evidence="7">The sequence shown here is derived from an EMBL/GenBank/DDBJ whole genome shotgun (WGS) entry which is preliminary data.</text>
</comment>
<dbReference type="InterPro" id="IPR000175">
    <property type="entry name" value="Na/ntran_symport"/>
</dbReference>
<evidence type="ECO:0000256" key="1">
    <source>
        <dbReference type="ARBA" id="ARBA00004141"/>
    </source>
</evidence>
<dbReference type="PANTHER" id="PTHR42948">
    <property type="entry name" value="TRANSPORTER"/>
    <property type="match status" value="1"/>
</dbReference>
<evidence type="ECO:0000256" key="3">
    <source>
        <dbReference type="ARBA" id="ARBA00022692"/>
    </source>
</evidence>
<feature type="transmembrane region" description="Helical" evidence="6">
    <location>
        <begin position="12"/>
        <end position="34"/>
    </location>
</feature>
<evidence type="ECO:0000256" key="5">
    <source>
        <dbReference type="ARBA" id="ARBA00023136"/>
    </source>
</evidence>
<reference evidence="7 8" key="1">
    <citation type="submission" date="2020-08" db="EMBL/GenBank/DDBJ databases">
        <authorList>
            <person name="Liu C."/>
            <person name="Sun Q."/>
        </authorList>
    </citation>
    <scope>NUCLEOTIDE SEQUENCE [LARGE SCALE GENOMIC DNA]</scope>
    <source>
        <strain evidence="7 8">NSJ-18</strain>
    </source>
</reference>
<dbReference type="EMBL" id="JACRWE010000004">
    <property type="protein sequence ID" value="MBC5997234.1"/>
    <property type="molecule type" value="Genomic_DNA"/>
</dbReference>
<dbReference type="NCBIfam" id="NF037979">
    <property type="entry name" value="Na_transp"/>
    <property type="match status" value="1"/>
</dbReference>
<dbReference type="PROSITE" id="PS50267">
    <property type="entry name" value="NA_NEUROTRAN_SYMP_3"/>
    <property type="match status" value="1"/>
</dbReference>
<evidence type="ECO:0000256" key="2">
    <source>
        <dbReference type="ARBA" id="ARBA00022448"/>
    </source>
</evidence>
<evidence type="ECO:0000313" key="8">
    <source>
        <dbReference type="Proteomes" id="UP000609849"/>
    </source>
</evidence>
<dbReference type="PANTHER" id="PTHR42948:SF1">
    <property type="entry name" value="TRANSPORTER"/>
    <property type="match status" value="1"/>
</dbReference>
<protein>
    <submittedName>
        <fullName evidence="7">Sodium-dependent transporter</fullName>
    </submittedName>
</protein>
<proteinExistence type="predicted"/>
<feature type="transmembrane region" description="Helical" evidence="6">
    <location>
        <begin position="254"/>
        <end position="280"/>
    </location>
</feature>
<feature type="transmembrane region" description="Helical" evidence="6">
    <location>
        <begin position="413"/>
        <end position="438"/>
    </location>
</feature>
<gene>
    <name evidence="7" type="ORF">H8923_10710</name>
</gene>
<feature type="transmembrane region" description="Helical" evidence="6">
    <location>
        <begin position="147"/>
        <end position="166"/>
    </location>
</feature>
<feature type="transmembrane region" description="Helical" evidence="6">
    <location>
        <begin position="218"/>
        <end position="242"/>
    </location>
</feature>
<keyword evidence="3 6" id="KW-0812">Transmembrane</keyword>
<dbReference type="InterPro" id="IPR047218">
    <property type="entry name" value="YocR/YhdH-like"/>
</dbReference>
<dbReference type="PRINTS" id="PR00176">
    <property type="entry name" value="NANEUSMPORT"/>
</dbReference>
<keyword evidence="2" id="KW-0813">Transport</keyword>
<dbReference type="SUPFAM" id="SSF161070">
    <property type="entry name" value="SNF-like"/>
    <property type="match status" value="1"/>
</dbReference>
<sequence>MSLEDNRENFSSKFGFIVSCVGAALGLGNIWMFSYKLGTYGGAAFLIPYFLFVFLLGTTGLIGEFTLGRTFKSGSMVGISKIFESRNMKFSSIFSAIPVIGLFGIFMFYSIVIGWILKYFALSLTGDINNIDIPTYFDSFAGTTASVPWFLLSVCITLLVVCFGVSKGIEKLNKIIMPLLLLLFIFLTIRSISLPGAMAGVEYLLKPRWEALLSLETWIMALGQAFFTVSLTGCGMVVYGSYTNNKFDIISSAINTAIFDTIAALLAAFMIMPAVFSFGFDPSAGPSLLFITVPSIFKVMPYGNIISIFFFLSIIFAAISSSVSMLEGPVEALLSVTKISRKKASILISTLCFVLALPLATSIDKFNSFTDFITIILSPIGATISAISIFFLFKGNVLSEINKGAKRPLGNWFLQFARFIFVPVTVIVIILGSVYGGIG</sequence>
<keyword evidence="8" id="KW-1185">Reference proteome</keyword>